<reference evidence="3" key="2">
    <citation type="submission" date="2015-02" db="UniProtKB">
        <authorList>
            <consortium name="EnsemblMetazoa"/>
        </authorList>
    </citation>
    <scope>IDENTIFICATION</scope>
</reference>
<feature type="region of interest" description="Disordered" evidence="2">
    <location>
        <begin position="17"/>
        <end position="92"/>
    </location>
</feature>
<dbReference type="PANTHER" id="PTHR31516">
    <property type="entry name" value="STABILIZER OF AXONEMAL MICROTUBULES 2"/>
    <property type="match status" value="1"/>
</dbReference>
<dbReference type="STRING" id="126957.T1IJX3"/>
<feature type="region of interest" description="Disordered" evidence="2">
    <location>
        <begin position="120"/>
        <end position="155"/>
    </location>
</feature>
<feature type="compositionally biased region" description="Basic and acidic residues" evidence="2">
    <location>
        <begin position="251"/>
        <end position="268"/>
    </location>
</feature>
<feature type="region of interest" description="Disordered" evidence="2">
    <location>
        <begin position="532"/>
        <end position="575"/>
    </location>
</feature>
<dbReference type="GO" id="GO:0036064">
    <property type="term" value="C:ciliary basal body"/>
    <property type="evidence" value="ECO:0007669"/>
    <property type="project" value="TreeGrafter"/>
</dbReference>
<dbReference type="GO" id="GO:0005814">
    <property type="term" value="C:centriole"/>
    <property type="evidence" value="ECO:0007669"/>
    <property type="project" value="TreeGrafter"/>
</dbReference>
<feature type="compositionally biased region" description="Polar residues" evidence="2">
    <location>
        <begin position="1068"/>
        <end position="1086"/>
    </location>
</feature>
<feature type="compositionally biased region" description="Polar residues" evidence="2">
    <location>
        <begin position="146"/>
        <end position="155"/>
    </location>
</feature>
<dbReference type="OMA" id="WEVQPRE"/>
<feature type="region of interest" description="Disordered" evidence="2">
    <location>
        <begin position="170"/>
        <end position="268"/>
    </location>
</feature>
<feature type="compositionally biased region" description="Basic and acidic residues" evidence="2">
    <location>
        <begin position="18"/>
        <end position="29"/>
    </location>
</feature>
<feature type="compositionally biased region" description="Basic and acidic residues" evidence="2">
    <location>
        <begin position="490"/>
        <end position="500"/>
    </location>
</feature>
<dbReference type="PhylomeDB" id="T1IJX3"/>
<feature type="region of interest" description="Disordered" evidence="2">
    <location>
        <begin position="308"/>
        <end position="346"/>
    </location>
</feature>
<reference evidence="4" key="1">
    <citation type="submission" date="2011-05" db="EMBL/GenBank/DDBJ databases">
        <authorList>
            <person name="Richards S.R."/>
            <person name="Qu J."/>
            <person name="Jiang H."/>
            <person name="Jhangiani S.N."/>
            <person name="Agravi P."/>
            <person name="Goodspeed R."/>
            <person name="Gross S."/>
            <person name="Mandapat C."/>
            <person name="Jackson L."/>
            <person name="Mathew T."/>
            <person name="Pu L."/>
            <person name="Thornton R."/>
            <person name="Saada N."/>
            <person name="Wilczek-Boney K.B."/>
            <person name="Lee S."/>
            <person name="Kovar C."/>
            <person name="Wu Y."/>
            <person name="Scherer S.E."/>
            <person name="Worley K.C."/>
            <person name="Muzny D.M."/>
            <person name="Gibbs R."/>
        </authorList>
    </citation>
    <scope>NUCLEOTIDE SEQUENCE</scope>
    <source>
        <strain evidence="4">Brora</strain>
    </source>
</reference>
<dbReference type="PANTHER" id="PTHR31516:SF17">
    <property type="entry name" value="STABILIZER OF AXONEMAL MICROTUBULES 2"/>
    <property type="match status" value="1"/>
</dbReference>
<evidence type="ECO:0000256" key="1">
    <source>
        <dbReference type="ARBA" id="ARBA00008738"/>
    </source>
</evidence>
<feature type="compositionally biased region" description="Basic and acidic residues" evidence="2">
    <location>
        <begin position="532"/>
        <end position="550"/>
    </location>
</feature>
<dbReference type="GO" id="GO:0005879">
    <property type="term" value="C:axonemal microtubule"/>
    <property type="evidence" value="ECO:0007669"/>
    <property type="project" value="TreeGrafter"/>
</dbReference>
<name>T1IJX3_STRMM</name>
<dbReference type="EMBL" id="JH430362">
    <property type="status" value="NOT_ANNOTATED_CDS"/>
    <property type="molecule type" value="Genomic_DNA"/>
</dbReference>
<dbReference type="InterPro" id="IPR033336">
    <property type="entry name" value="SAXO1/2"/>
</dbReference>
<dbReference type="AlphaFoldDB" id="T1IJX3"/>
<feature type="region of interest" description="Disordered" evidence="2">
    <location>
        <begin position="460"/>
        <end position="500"/>
    </location>
</feature>
<dbReference type="GO" id="GO:0008017">
    <property type="term" value="F:microtubule binding"/>
    <property type="evidence" value="ECO:0007669"/>
    <property type="project" value="InterPro"/>
</dbReference>
<evidence type="ECO:0000313" key="3">
    <source>
        <dbReference type="EnsemblMetazoa" id="SMAR001200-PA"/>
    </source>
</evidence>
<dbReference type="Pfam" id="PF05217">
    <property type="entry name" value="SAXO1-2"/>
    <property type="match status" value="3"/>
</dbReference>
<comment type="similarity">
    <text evidence="1">Belongs to the FAM154 family.</text>
</comment>
<dbReference type="eggNOG" id="ENOG502R1NR">
    <property type="taxonomic scope" value="Eukaryota"/>
</dbReference>
<feature type="compositionally biased region" description="Basic and acidic residues" evidence="2">
    <location>
        <begin position="319"/>
        <end position="331"/>
    </location>
</feature>
<dbReference type="GO" id="GO:0036126">
    <property type="term" value="C:sperm flagellum"/>
    <property type="evidence" value="ECO:0007669"/>
    <property type="project" value="TreeGrafter"/>
</dbReference>
<sequence length="1209" mass="137400">MEDLKEKQQAMSIINHMTQEKQEKQEAIRPRTSQKLLDGGFEGKTTSSEHYQSHATERTQLIKPLDETHVSTDPFDSSTTAKQDYPEWEVQPRERRMIQEYVKPKGEFESQTTNTLAYMTQEKQEKREAIRPRTSQKLLDGGFEGKTTSNEHYQSYATERTQLIKPLDETHLSTDPFDSSTTAKQDYPEWEVQPREKRKTQEYVKPEGEFERKTTNTLAYMAQGSPERREAIRPRTSQKLLDGGFDSSTTAKRDYPEWEVQPREKRKTQEYIKPEGEFESQTTNTLAYMTQEKQEKREAIRPITSQKLLDGGFDSSTTAKRDYPEWEVQPREKRKTQKYVKPDGKFEDTTTNVADYGATNVEKRQAIRPKASELNFEGDFQANTTSKEHFKAYEGGKAQSIRHKDELVLADAAFQDATTVKSDYPEWEIQPREKRKTQEYVKPDGEFESQTTNTLAYMAQGSSEKREAIRPKSSQKLLDGDFEGTTTSNEHFRAHQGEKARTIRHKDELVLAADAAFQDATTVKNDYPEWEVQPREKRKTQEYVKPEGKFEASTTSNSDYTSLSSGERTRAIRPKSSEKMFDGQFIGTTSNNDYGLLNGEKRRAIRPKTSEKLNDGKFDGTTTSKTDYAVSNGERRQAIRPKTSEMLYGGQFEGTTTSNDSFQALQGEKTQSIRHKDQLVLAEDPFQDATTVKSDYPEWEVQPREKLKRLDYVKPEGKFEDTTTSKSDYAVSNGERRQAIRPRTSEKLYDGQFVGTTTSNDSFQALLGEKTQSIRHKDEIVLADGTFQDATTAKTDYPAWGVQPRDKRKQAEYIKPDGLFDDTTTNKVAFIGKGNGEKREAIRPKTSQKLLDGGFEGVTTSKDAFQSRGGQRAHAIRPHDSTVLSTDRFVGSTTANQDYTEWKVEGRQRRKHEEYVKPDGEFYSSTTNRSEFKTVPLEKTQAFRPAAHTLMSGQFDGTTTHKSAFTNIAAERTAIIKPTTSPVSSNEPFDGTTTQKAHYVGAQQADSQKPQRRRTLTKIADDPFEGETSNSRDYKKWEVKTPSPRIREVYVKPEGDMNMITTQMAHYTDSQSNQRTRAVRPHTNTKLGEGPFEGSTTSRGDYKEWMATSSRKLTVVQEYKPPTHKFSATTTNMSDYPAYATGNRAKAVKNVGSSIKLGNDDSPFAGGTSYNSQYLANTHICPVSLFGTEKSSYQYKSDVAGHKFYNPLA</sequence>
<keyword evidence="4" id="KW-1185">Reference proteome</keyword>
<dbReference type="EnsemblMetazoa" id="SMAR001200-RA">
    <property type="protein sequence ID" value="SMAR001200-PA"/>
    <property type="gene ID" value="SMAR001200"/>
</dbReference>
<dbReference type="Proteomes" id="UP000014500">
    <property type="component" value="Unassembled WGS sequence"/>
</dbReference>
<proteinExistence type="inferred from homology"/>
<accession>T1IJX3</accession>
<evidence type="ECO:0000256" key="2">
    <source>
        <dbReference type="SAM" id="MobiDB-lite"/>
    </source>
</evidence>
<feature type="compositionally biased region" description="Polar residues" evidence="2">
    <location>
        <begin position="552"/>
        <end position="566"/>
    </location>
</feature>
<protein>
    <submittedName>
        <fullName evidence="3">Uncharacterized protein</fullName>
    </submittedName>
</protein>
<evidence type="ECO:0000313" key="4">
    <source>
        <dbReference type="Proteomes" id="UP000014500"/>
    </source>
</evidence>
<dbReference type="HOGENOM" id="CLU_269945_0_0_1"/>
<feature type="region of interest" description="Disordered" evidence="2">
    <location>
        <begin position="1068"/>
        <end position="1100"/>
    </location>
</feature>
<feature type="compositionally biased region" description="Basic and acidic residues" evidence="2">
    <location>
        <begin position="192"/>
        <end position="214"/>
    </location>
</feature>
<organism evidence="3 4">
    <name type="scientific">Strigamia maritima</name>
    <name type="common">European centipede</name>
    <name type="synonym">Geophilus maritimus</name>
    <dbReference type="NCBI Taxonomy" id="126957"/>
    <lineage>
        <taxon>Eukaryota</taxon>
        <taxon>Metazoa</taxon>
        <taxon>Ecdysozoa</taxon>
        <taxon>Arthropoda</taxon>
        <taxon>Myriapoda</taxon>
        <taxon>Chilopoda</taxon>
        <taxon>Pleurostigmophora</taxon>
        <taxon>Geophilomorpha</taxon>
        <taxon>Linotaeniidae</taxon>
        <taxon>Strigamia</taxon>
    </lineage>
</organism>
<feature type="compositionally biased region" description="Basic and acidic residues" evidence="2">
    <location>
        <begin position="122"/>
        <end position="131"/>
    </location>
</feature>